<feature type="coiled-coil region" evidence="1">
    <location>
        <begin position="472"/>
        <end position="499"/>
    </location>
</feature>
<organism evidence="2 3">
    <name type="scientific">Paramecium primaurelia</name>
    <dbReference type="NCBI Taxonomy" id="5886"/>
    <lineage>
        <taxon>Eukaryota</taxon>
        <taxon>Sar</taxon>
        <taxon>Alveolata</taxon>
        <taxon>Ciliophora</taxon>
        <taxon>Intramacronucleata</taxon>
        <taxon>Oligohymenophorea</taxon>
        <taxon>Peniculida</taxon>
        <taxon>Parameciidae</taxon>
        <taxon>Paramecium</taxon>
    </lineage>
</organism>
<evidence type="ECO:0000256" key="1">
    <source>
        <dbReference type="SAM" id="Coils"/>
    </source>
</evidence>
<reference evidence="2" key="1">
    <citation type="submission" date="2021-01" db="EMBL/GenBank/DDBJ databases">
        <authorList>
            <consortium name="Genoscope - CEA"/>
            <person name="William W."/>
        </authorList>
    </citation>
    <scope>NUCLEOTIDE SEQUENCE</scope>
</reference>
<protein>
    <recommendedName>
        <fullName evidence="4">ATP-dependent RNA helicase</fullName>
    </recommendedName>
</protein>
<keyword evidence="3" id="KW-1185">Reference proteome</keyword>
<evidence type="ECO:0008006" key="4">
    <source>
        <dbReference type="Google" id="ProtNLM"/>
    </source>
</evidence>
<evidence type="ECO:0000313" key="2">
    <source>
        <dbReference type="EMBL" id="CAD8073654.1"/>
    </source>
</evidence>
<accession>A0A8S1MEC8</accession>
<dbReference type="EMBL" id="CAJJDM010000051">
    <property type="protein sequence ID" value="CAD8073654.1"/>
    <property type="molecule type" value="Genomic_DNA"/>
</dbReference>
<sequence length="623" mass="73274">MEQYIDQELTIQQFFKQHQITSLLLSQLKREFGVIKHPTFIMNNLLQIIQHKKHLTCIEAPKQSGRTMSCLLIILDQFLKSLDHFTPDEENGYYLLITSASREQSTHCKAIVQKLLDNYPQEIALLDINSQFPLNSKNDQYNIVLPPVTQPSILFATYYSVSKLKASGRVDNKCFQFALFDDCNLATLYGGQHQLETVSKWISKNQFTIYVGDEKLIEVILGKAITVAKIEEDQEEQEQEQEDRTIQQTKNQLPNLFYYFYSDLTQQQIVLYITLKLNLVQGKTLIIVSNLFEIYYLQLLFQRCNIERFQIYNHENPKTLKYYTLSTFNTGVIQILIATANIFLDLENEFFERTKQVSKKSKQPYTLKKLDNIILYNLLPNELPDQILKSVTNTVCIASNNEQNVETVMQFVNTEYNNINCKEYPIKQNEIEAFRYRIEDTTKNISKYQVKMAEQIDFKKKMVKSPDLVEYFQQNQKEKELLQDQIVQLKKKLNRSSIQLPQGPVPEYLLPEFIKKQRKMQGDQQKVKVLVRVHDQNTDKLIKKRRLLNDEMNNNMLPEQEEKAKPKKPENQYVTINQEDEDPELVDSSRLRPISGKKIWKLKHGFKLKKRNKRLEKKGVFTT</sequence>
<proteinExistence type="predicted"/>
<evidence type="ECO:0000313" key="3">
    <source>
        <dbReference type="Proteomes" id="UP000688137"/>
    </source>
</evidence>
<comment type="caution">
    <text evidence="2">The sequence shown here is derived from an EMBL/GenBank/DDBJ whole genome shotgun (WGS) entry which is preliminary data.</text>
</comment>
<dbReference type="OMA" id="STHCKAI"/>
<name>A0A8S1MEC8_PARPR</name>
<keyword evidence="1" id="KW-0175">Coiled coil</keyword>
<dbReference type="Proteomes" id="UP000688137">
    <property type="component" value="Unassembled WGS sequence"/>
</dbReference>
<dbReference type="AlphaFoldDB" id="A0A8S1MEC8"/>
<gene>
    <name evidence="2" type="ORF">PPRIM_AZ9-3.1.T0510173</name>
</gene>